<keyword evidence="2" id="KW-1185">Reference proteome</keyword>
<dbReference type="RefSeq" id="XP_037156168.1">
    <property type="nucleotide sequence ID" value="XM_037298832.1"/>
</dbReference>
<protein>
    <submittedName>
        <fullName evidence="1">Uncharacterized protein</fullName>
    </submittedName>
</protein>
<organism evidence="1 2">
    <name type="scientific">Letharia lupina</name>
    <dbReference type="NCBI Taxonomy" id="560253"/>
    <lineage>
        <taxon>Eukaryota</taxon>
        <taxon>Fungi</taxon>
        <taxon>Dikarya</taxon>
        <taxon>Ascomycota</taxon>
        <taxon>Pezizomycotina</taxon>
        <taxon>Lecanoromycetes</taxon>
        <taxon>OSLEUM clade</taxon>
        <taxon>Lecanoromycetidae</taxon>
        <taxon>Lecanorales</taxon>
        <taxon>Lecanorineae</taxon>
        <taxon>Parmeliaceae</taxon>
        <taxon>Letharia</taxon>
    </lineage>
</organism>
<sequence>MNTRDRFRAIKFPRPTDNLLTPQRQNFTQPEWVKTVNNIYNLEDSDSSDNVDNGDPAASVYEFSPVKLSGGNDFESLATVLQGCSLVSLDELFASAVIRYLDHEKINEHALEELKFWPVKSIFDCLEQKAPVLLVNQADRHRLRLLEAVDSTKYIIICRGEIPEKGRLVLLRVSDGHVHVASFMRSSVGLPLRQQDVRDDHH</sequence>
<proteinExistence type="predicted"/>
<dbReference type="AlphaFoldDB" id="A0A8H6CRM2"/>
<accession>A0A8H6CRM2</accession>
<name>A0A8H6CRM2_9LECA</name>
<evidence type="ECO:0000313" key="2">
    <source>
        <dbReference type="Proteomes" id="UP000593566"/>
    </source>
</evidence>
<comment type="caution">
    <text evidence="1">The sequence shown here is derived from an EMBL/GenBank/DDBJ whole genome shotgun (WGS) entry which is preliminary data.</text>
</comment>
<dbReference type="GeneID" id="59336361"/>
<reference evidence="1 2" key="1">
    <citation type="journal article" date="2020" name="Genomics">
        <title>Complete, high-quality genomes from long-read metagenomic sequencing of two wolf lichen thalli reveals enigmatic genome architecture.</title>
        <authorList>
            <person name="McKenzie S.K."/>
            <person name="Walston R.F."/>
            <person name="Allen J.L."/>
        </authorList>
    </citation>
    <scope>NUCLEOTIDE SEQUENCE [LARGE SCALE GENOMIC DNA]</scope>
    <source>
        <strain evidence="1">WasteWater1</strain>
    </source>
</reference>
<dbReference type="EMBL" id="JACCJB010000004">
    <property type="protein sequence ID" value="KAF6228234.1"/>
    <property type="molecule type" value="Genomic_DNA"/>
</dbReference>
<dbReference type="Proteomes" id="UP000593566">
    <property type="component" value="Unassembled WGS sequence"/>
</dbReference>
<evidence type="ECO:0000313" key="1">
    <source>
        <dbReference type="EMBL" id="KAF6228234.1"/>
    </source>
</evidence>
<gene>
    <name evidence="1" type="ORF">HO133_007964</name>
</gene>